<name>A0A1I3I442_9RHOB</name>
<dbReference type="STRING" id="1114924.SAMN05216258_106330"/>
<keyword evidence="3" id="KW-1185">Reference proteome</keyword>
<sequence length="1438" mass="150252">MRVTVPIDAPLRDEHVLAADPPLAPVADVWRRRINAFPGRALGHRALTAEQAANAGVQRLRGRSVFPGVIDGLEAVAEIEALGAPPGEAWLRLAAGAGLARSGEDLRVPADRRAALGALPVWAWADLLDAVADGAPPPPLPAPGPDDPAFPGLRPPLPRRLGPSLADALAAPAAEALPRAAVLVLEPATVAILASGVDDCPPDPRNDPYDDLQLIDGARLALAFWPSEMLAGDGGPDYGAVPEGPLKRNALAHRVFAMEARLGPRGAHPWEGLGLPLALVGFAPDWTLEFVDRAAVRRMGGTPAPRTAALEGQGSPALHQARVAQFAEHLADLPELTAEAFASAFRTLPPAGGLPRDAIDLATRRRSLFPATARVSLRPAPAEEIEMAVAESAPLAPLRLDRPETVELLAPVPAAVYEPRLFEIEAVDPAFAAAIRAIERDRSEWLARRETVRARRDRLAAEISGEIPGWDEALSPPAEMVQDGAPLSANRIRRVPAAEGEQGHSFRDAGRAFPFGPGERLFCWVRVSAGGPAPALGVQMRADNHEGVLGFGWGAPEGLNWLRQNPAFRLGAMPATGEWLRLEAPAAALWAAAGPDVASLRLGGLGFSQSAGTAVEWGPAGVIDAAGRMRVWLRDAVPAGAVQSWIDGDEVWEWTALRTPPEEDGFGIAPDAAGEPAVQAVEALVARWPQPYLADEFAVLRAQGLDAFLDLMKRRIDRTNDRVDFGFVRARADIYRLRRFMLGGDAAAKLVTSPALADLATREEGARATAENLSEFLKAAYVASPLRDPDDPLSRQPIPDDGVITAAARTAAPGGTAGAGDALASARAALSSGASLSAISAGAFEGMLFERDFTLAEGTFALREPTLGLAGLQASFAGVDFGTDDVLDQAPLPGAVERTATVAERLEIAPAVEAQQYAVAGKMEALGVVGALIGGGAEREGVALGDLAAPGWVPASGEGEASVAAVLANPTAFRDRDAAAGRHEASYFASGAASIDSTVSLLRLIEARVAVYRKALADATAVRKALRALIGRADARLTAIDVEVAEARHDAAVAAALLAEEQARVDAVNARRAAVIERHVAGFVFRRPRRAPLVREVPVAAVSAAASRARDLICPPDDGSAPEEIRDYLALLAETPAGWWKAGVAEIARLDRLQAAREALVMVQARAAMPMAAAASGWIAAQETPGGRAVRGALKARRAGAETRRTKAAEIDLAAAARLDLAAAQASLLARAALADLAQAAVRRAGLARRVAEEVERIGDAAACLHAGFAQASPAVRLGWAQALSAFDDPAPMRDLSTLPGWGALPLELRRALQDVADWLYARLAPGEAEARAAMDDLVRICALTASLAPAGALVPARLAAPAPLKPGAIWVLAVDLSRARAGMAAVMRDAGGQEVMRARIVDLGDDGARAEVVRVARGAPSVAAAGMRLELLGEGPS</sequence>
<dbReference type="OrthoDB" id="127107at2"/>
<proteinExistence type="predicted"/>
<gene>
    <name evidence="2" type="ORF">SAMN05216258_106330</name>
</gene>
<reference evidence="2 3" key="1">
    <citation type="submission" date="2016-10" db="EMBL/GenBank/DDBJ databases">
        <authorList>
            <person name="de Groot N.N."/>
        </authorList>
    </citation>
    <scope>NUCLEOTIDE SEQUENCE [LARGE SCALE GENOMIC DNA]</scope>
    <source>
        <strain evidence="2 3">CGMCC 1.11030</strain>
    </source>
</reference>
<evidence type="ECO:0000256" key="1">
    <source>
        <dbReference type="SAM" id="MobiDB-lite"/>
    </source>
</evidence>
<organism evidence="2 3">
    <name type="scientific">Albimonas pacifica</name>
    <dbReference type="NCBI Taxonomy" id="1114924"/>
    <lineage>
        <taxon>Bacteria</taxon>
        <taxon>Pseudomonadati</taxon>
        <taxon>Pseudomonadota</taxon>
        <taxon>Alphaproteobacteria</taxon>
        <taxon>Rhodobacterales</taxon>
        <taxon>Paracoccaceae</taxon>
        <taxon>Albimonas</taxon>
    </lineage>
</organism>
<evidence type="ECO:0000313" key="2">
    <source>
        <dbReference type="EMBL" id="SFI42736.1"/>
    </source>
</evidence>
<dbReference type="RefSeq" id="WP_092860800.1">
    <property type="nucleotide sequence ID" value="NZ_FOQH01000006.1"/>
</dbReference>
<dbReference type="Proteomes" id="UP000199377">
    <property type="component" value="Unassembled WGS sequence"/>
</dbReference>
<evidence type="ECO:0000313" key="3">
    <source>
        <dbReference type="Proteomes" id="UP000199377"/>
    </source>
</evidence>
<feature type="region of interest" description="Disordered" evidence="1">
    <location>
        <begin position="135"/>
        <end position="157"/>
    </location>
</feature>
<dbReference type="EMBL" id="FOQH01000006">
    <property type="protein sequence ID" value="SFI42736.1"/>
    <property type="molecule type" value="Genomic_DNA"/>
</dbReference>
<accession>A0A1I3I442</accession>
<protein>
    <submittedName>
        <fullName evidence="2">Uncharacterized protein</fullName>
    </submittedName>
</protein>